<keyword evidence="1" id="KW-0472">Membrane</keyword>
<dbReference type="EMBL" id="LGLV01000010">
    <property type="protein sequence ID" value="OBZ94405.1"/>
    <property type="molecule type" value="Genomic_DNA"/>
</dbReference>
<keyword evidence="3" id="KW-1185">Reference proteome</keyword>
<sequence>MKEERKSRSGKIFFLAAVGLIFAGILATVLLANGHRNLDLLLVYLGYPDLLAKPEPAPKQITITQSRGLRLPPARMVLPVYAFADFRAPQQNFVRLIQSDPKTLCEQLKSGGFGDLDWTVSSATKDNWECSSSVDLPVRNANEPAQSSIFIFIKGDGENRVTSFRVKLNIENDADAIRVADLAGSAANIFLRQVRWGNPGEIIGKIHALEAFDIRNFGSRIQFKREFGETPRYNFLANQIGKPGNGTPGDLFFDRGKWFPLTGSDGLPMIDGMMAGESSEGWTLSGPENTAP</sequence>
<keyword evidence="1" id="KW-0812">Transmembrane</keyword>
<proteinExistence type="predicted"/>
<keyword evidence="1" id="KW-1133">Transmembrane helix</keyword>
<dbReference type="PATRIC" id="fig|1612624.7.peg.5379"/>
<protein>
    <recommendedName>
        <fullName evidence="4">Exopolysaccharide biosynthesis protein</fullName>
    </recommendedName>
</protein>
<gene>
    <name evidence="2" type="ORF">ADU59_17210</name>
</gene>
<dbReference type="OrthoDB" id="8282592at2"/>
<dbReference type="Pfam" id="PF19495">
    <property type="entry name" value="DUF6030"/>
    <property type="match status" value="1"/>
</dbReference>
<reference evidence="2 3" key="1">
    <citation type="journal article" date="2016" name="Syst. Appl. Microbiol.">
        <title>Pararhizobium polonicum sp. nov. isolated from tumors on stone fruit rootstocks.</title>
        <authorList>
            <person name="Pulawska J."/>
            <person name="Kuzmanovic N."/>
            <person name="Willems A."/>
            <person name="Pothier J.F."/>
        </authorList>
    </citation>
    <scope>NUCLEOTIDE SEQUENCE [LARGE SCALE GENOMIC DNA]</scope>
    <source>
        <strain evidence="2 3">F5.1</strain>
    </source>
</reference>
<evidence type="ECO:0000256" key="1">
    <source>
        <dbReference type="SAM" id="Phobius"/>
    </source>
</evidence>
<dbReference type="AlphaFoldDB" id="A0A1C7NZF9"/>
<dbReference type="RefSeq" id="WP_068955364.1">
    <property type="nucleotide sequence ID" value="NZ_LGLV01000010.1"/>
</dbReference>
<organism evidence="2 3">
    <name type="scientific">Pararhizobium polonicum</name>
    <dbReference type="NCBI Taxonomy" id="1612624"/>
    <lineage>
        <taxon>Bacteria</taxon>
        <taxon>Pseudomonadati</taxon>
        <taxon>Pseudomonadota</taxon>
        <taxon>Alphaproteobacteria</taxon>
        <taxon>Hyphomicrobiales</taxon>
        <taxon>Rhizobiaceae</taxon>
        <taxon>Rhizobium/Agrobacterium group</taxon>
        <taxon>Pararhizobium</taxon>
    </lineage>
</organism>
<evidence type="ECO:0000313" key="2">
    <source>
        <dbReference type="EMBL" id="OBZ94405.1"/>
    </source>
</evidence>
<evidence type="ECO:0008006" key="4">
    <source>
        <dbReference type="Google" id="ProtNLM"/>
    </source>
</evidence>
<evidence type="ECO:0000313" key="3">
    <source>
        <dbReference type="Proteomes" id="UP000093111"/>
    </source>
</evidence>
<comment type="caution">
    <text evidence="2">The sequence shown here is derived from an EMBL/GenBank/DDBJ whole genome shotgun (WGS) entry which is preliminary data.</text>
</comment>
<feature type="transmembrane region" description="Helical" evidence="1">
    <location>
        <begin position="12"/>
        <end position="32"/>
    </location>
</feature>
<accession>A0A1C7NZF9</accession>
<name>A0A1C7NZF9_9HYPH</name>
<dbReference type="Proteomes" id="UP000093111">
    <property type="component" value="Unassembled WGS sequence"/>
</dbReference>
<dbReference type="InterPro" id="IPR046071">
    <property type="entry name" value="DUF6030"/>
</dbReference>